<comment type="caution">
    <text evidence="1">The sequence shown here is derived from an EMBL/GenBank/DDBJ whole genome shotgun (WGS) entry which is preliminary data.</text>
</comment>
<dbReference type="RefSeq" id="WP_174138146.1">
    <property type="nucleotide sequence ID" value="NZ_JABUFE010000005.1"/>
</dbReference>
<name>A0ABX2IWJ0_9RHOB</name>
<organism evidence="1 2">
    <name type="scientific">Parasulfitobacter algicola</name>
    <dbReference type="NCBI Taxonomy" id="2614809"/>
    <lineage>
        <taxon>Bacteria</taxon>
        <taxon>Pseudomonadati</taxon>
        <taxon>Pseudomonadota</taxon>
        <taxon>Alphaproteobacteria</taxon>
        <taxon>Rhodobacterales</taxon>
        <taxon>Roseobacteraceae</taxon>
        <taxon>Parasulfitobacter</taxon>
    </lineage>
</organism>
<accession>A0ABX2IWJ0</accession>
<reference evidence="1 2" key="1">
    <citation type="submission" date="2020-06" db="EMBL/GenBank/DDBJ databases">
        <title>Sulfitobacter algicola sp. nov., isolated from green algae.</title>
        <authorList>
            <person name="Wang C."/>
        </authorList>
    </citation>
    <scope>NUCLEOTIDE SEQUENCE [LARGE SCALE GENOMIC DNA]</scope>
    <source>
        <strain evidence="1 2">1151</strain>
    </source>
</reference>
<gene>
    <name evidence="1" type="ORF">HRQ87_10765</name>
</gene>
<dbReference type="EMBL" id="JABUFE010000005">
    <property type="protein sequence ID" value="NSX55282.1"/>
    <property type="molecule type" value="Genomic_DNA"/>
</dbReference>
<protein>
    <submittedName>
        <fullName evidence="1">Uncharacterized protein</fullName>
    </submittedName>
</protein>
<proteinExistence type="predicted"/>
<evidence type="ECO:0000313" key="2">
    <source>
        <dbReference type="Proteomes" id="UP000777935"/>
    </source>
</evidence>
<evidence type="ECO:0000313" key="1">
    <source>
        <dbReference type="EMBL" id="NSX55282.1"/>
    </source>
</evidence>
<dbReference type="Proteomes" id="UP000777935">
    <property type="component" value="Unassembled WGS sequence"/>
</dbReference>
<keyword evidence="2" id="KW-1185">Reference proteome</keyword>
<sequence length="80" mass="8598">MAQVDIKVIVDIKGGTDPEDVSRSAAQMGMQVERVIPMIGAIYGSCDADNICKLEELKGVLRVAPESHVQLPPISPKIPQ</sequence>